<feature type="domain" description="Calponin-homology (CH)" evidence="2">
    <location>
        <begin position="16"/>
        <end position="126"/>
    </location>
</feature>
<dbReference type="EMBL" id="JAWDGP010001773">
    <property type="protein sequence ID" value="KAK3788253.1"/>
    <property type="molecule type" value="Genomic_DNA"/>
</dbReference>
<comment type="caution">
    <text evidence="3">The sequence shown here is derived from an EMBL/GenBank/DDBJ whole genome shotgun (WGS) entry which is preliminary data.</text>
</comment>
<dbReference type="InterPro" id="IPR036872">
    <property type="entry name" value="CH_dom_sf"/>
</dbReference>
<dbReference type="InterPro" id="IPR052111">
    <property type="entry name" value="Spermatogenesis_Ciliary_MAP"/>
</dbReference>
<evidence type="ECO:0000259" key="2">
    <source>
        <dbReference type="PROSITE" id="PS50021"/>
    </source>
</evidence>
<dbReference type="Proteomes" id="UP001283361">
    <property type="component" value="Unassembled WGS sequence"/>
</dbReference>
<dbReference type="Gene3D" id="1.10.418.10">
    <property type="entry name" value="Calponin-like domain"/>
    <property type="match status" value="2"/>
</dbReference>
<dbReference type="InterPro" id="IPR001715">
    <property type="entry name" value="CH_dom"/>
</dbReference>
<feature type="compositionally biased region" description="Polar residues" evidence="1">
    <location>
        <begin position="210"/>
        <end position="240"/>
    </location>
</feature>
<dbReference type="GO" id="GO:0051493">
    <property type="term" value="P:regulation of cytoskeleton organization"/>
    <property type="evidence" value="ECO:0007669"/>
    <property type="project" value="TreeGrafter"/>
</dbReference>
<protein>
    <recommendedName>
        <fullName evidence="2">Calponin-homology (CH) domain-containing protein</fullName>
    </recommendedName>
</protein>
<dbReference type="PANTHER" id="PTHR12509">
    <property type="entry name" value="SPERMATOGENESIS-ASSOCIATED 4-RELATED"/>
    <property type="match status" value="1"/>
</dbReference>
<evidence type="ECO:0000313" key="3">
    <source>
        <dbReference type="EMBL" id="KAK3788253.1"/>
    </source>
</evidence>
<organism evidence="3 4">
    <name type="scientific">Elysia crispata</name>
    <name type="common">lettuce slug</name>
    <dbReference type="NCBI Taxonomy" id="231223"/>
    <lineage>
        <taxon>Eukaryota</taxon>
        <taxon>Metazoa</taxon>
        <taxon>Spiralia</taxon>
        <taxon>Lophotrochozoa</taxon>
        <taxon>Mollusca</taxon>
        <taxon>Gastropoda</taxon>
        <taxon>Heterobranchia</taxon>
        <taxon>Euthyneura</taxon>
        <taxon>Panpulmonata</taxon>
        <taxon>Sacoglossa</taxon>
        <taxon>Placobranchoidea</taxon>
        <taxon>Plakobranchidae</taxon>
        <taxon>Elysia</taxon>
    </lineage>
</organism>
<reference evidence="3" key="1">
    <citation type="journal article" date="2023" name="G3 (Bethesda)">
        <title>A reference genome for the long-term kleptoplast-retaining sea slug Elysia crispata morphotype clarki.</title>
        <authorList>
            <person name="Eastman K.E."/>
            <person name="Pendleton A.L."/>
            <person name="Shaikh M.A."/>
            <person name="Suttiyut T."/>
            <person name="Ogas R."/>
            <person name="Tomko P."/>
            <person name="Gavelis G."/>
            <person name="Widhalm J.R."/>
            <person name="Wisecaver J.H."/>
        </authorList>
    </citation>
    <scope>NUCLEOTIDE SEQUENCE</scope>
    <source>
        <strain evidence="3">ECLA1</strain>
    </source>
</reference>
<evidence type="ECO:0000313" key="4">
    <source>
        <dbReference type="Proteomes" id="UP001283361"/>
    </source>
</evidence>
<name>A0AAE1AIG7_9GAST</name>
<feature type="region of interest" description="Disordered" evidence="1">
    <location>
        <begin position="174"/>
        <end position="247"/>
    </location>
</feature>
<dbReference type="InterPro" id="IPR010441">
    <property type="entry name" value="CH_2"/>
</dbReference>
<gene>
    <name evidence="3" type="ORF">RRG08_026988</name>
</gene>
<keyword evidence="4" id="KW-1185">Reference proteome</keyword>
<dbReference type="FunFam" id="1.10.418.10:FF:000059">
    <property type="entry name" value="RIKEN cDNA 6430531B16 gene"/>
    <property type="match status" value="1"/>
</dbReference>
<dbReference type="GO" id="GO:0008017">
    <property type="term" value="F:microtubule binding"/>
    <property type="evidence" value="ECO:0007669"/>
    <property type="project" value="TreeGrafter"/>
</dbReference>
<dbReference type="AlphaFoldDB" id="A0AAE1AIG7"/>
<dbReference type="PROSITE" id="PS50021">
    <property type="entry name" value="CH"/>
    <property type="match status" value="1"/>
</dbReference>
<accession>A0AAE1AIG7</accession>
<feature type="compositionally biased region" description="Polar residues" evidence="1">
    <location>
        <begin position="179"/>
        <end position="197"/>
    </location>
</feature>
<proteinExistence type="predicted"/>
<dbReference type="Pfam" id="PF06294">
    <property type="entry name" value="CH_2"/>
    <property type="match status" value="2"/>
</dbReference>
<dbReference type="SUPFAM" id="SSF47576">
    <property type="entry name" value="Calponin-homology domain, CH-domain"/>
    <property type="match status" value="1"/>
</dbReference>
<sequence>MPVVTKNMDDLEVLEESELEELYSWVDKIPLSRPKRNIARDFSDGVMIAEMIKHFLPHLVALHNFTPANATRMKLDNWNQLNSAYFSYILVAEIVKYYMPKVIDVHNYTPGSSTPQKMQNWFLLNRKVFTKLNFQLTEDLIRELCLAKQGLVERFLMHLRSKIERALWDMSKGAEERNQIAQQQAKSSQRMHTNPKASKSHFNDRPEADQNMSMPNISSNNASHAGNKSKVSPGRQNQKTLPAAGPYRGNAKITTLEEMVPRALYEEKEQECLAKEETIQILQAKVRRLEHLLHLKDIRIEDLQSRFENTRPTGKVVVKR</sequence>
<dbReference type="PANTHER" id="PTHR12509:SF9">
    <property type="entry name" value="SPERM FLAGELLAR PROTEIN 1 ISOFORM X1"/>
    <property type="match status" value="1"/>
</dbReference>
<evidence type="ECO:0000256" key="1">
    <source>
        <dbReference type="SAM" id="MobiDB-lite"/>
    </source>
</evidence>
<dbReference type="GO" id="GO:0005930">
    <property type="term" value="C:axoneme"/>
    <property type="evidence" value="ECO:0007669"/>
    <property type="project" value="TreeGrafter"/>
</dbReference>